<dbReference type="InterPro" id="IPR000719">
    <property type="entry name" value="Prot_kinase_dom"/>
</dbReference>
<reference evidence="4" key="1">
    <citation type="submission" date="2020-05" db="EMBL/GenBank/DDBJ databases">
        <title>Phylogenomic resolution of chytrid fungi.</title>
        <authorList>
            <person name="Stajich J.E."/>
            <person name="Amses K."/>
            <person name="Simmons R."/>
            <person name="Seto K."/>
            <person name="Myers J."/>
            <person name="Bonds A."/>
            <person name="Quandt C.A."/>
            <person name="Barry K."/>
            <person name="Liu P."/>
            <person name="Grigoriev I."/>
            <person name="Longcore J.E."/>
            <person name="James T.Y."/>
        </authorList>
    </citation>
    <scope>NUCLEOTIDE SEQUENCE</scope>
    <source>
        <strain evidence="4">JEL0379</strain>
    </source>
</reference>
<keyword evidence="5" id="KW-1185">Reference proteome</keyword>
<comment type="caution">
    <text evidence="4">The sequence shown here is derived from an EMBL/GenBank/DDBJ whole genome shotgun (WGS) entry which is preliminary data.</text>
</comment>
<dbReference type="PROSITE" id="PS50077">
    <property type="entry name" value="HEAT_REPEAT"/>
    <property type="match status" value="1"/>
</dbReference>
<evidence type="ECO:0000256" key="2">
    <source>
        <dbReference type="SAM" id="MobiDB-lite"/>
    </source>
</evidence>
<feature type="repeat" description="HEAT" evidence="1">
    <location>
        <begin position="509"/>
        <end position="541"/>
    </location>
</feature>
<accession>A0AAD5TQC7</accession>
<dbReference type="Gene3D" id="1.10.510.10">
    <property type="entry name" value="Transferase(Phosphotransferase) domain 1"/>
    <property type="match status" value="1"/>
</dbReference>
<dbReference type="PANTHER" id="PTHR12984">
    <property type="entry name" value="SCY1-RELATED S/T PROTEIN KINASE-LIKE"/>
    <property type="match status" value="1"/>
</dbReference>
<dbReference type="SUPFAM" id="SSF56112">
    <property type="entry name" value="Protein kinase-like (PK-like)"/>
    <property type="match status" value="1"/>
</dbReference>
<dbReference type="GO" id="GO:0004672">
    <property type="term" value="F:protein kinase activity"/>
    <property type="evidence" value="ECO:0007669"/>
    <property type="project" value="InterPro"/>
</dbReference>
<dbReference type="PROSITE" id="PS50011">
    <property type="entry name" value="PROTEIN_KINASE_DOM"/>
    <property type="match status" value="1"/>
</dbReference>
<feature type="region of interest" description="Disordered" evidence="2">
    <location>
        <begin position="718"/>
        <end position="798"/>
    </location>
</feature>
<gene>
    <name evidence="4" type="ORF">HDU87_004981</name>
</gene>
<dbReference type="InterPro" id="IPR011989">
    <property type="entry name" value="ARM-like"/>
</dbReference>
<dbReference type="SUPFAM" id="SSF48371">
    <property type="entry name" value="ARM repeat"/>
    <property type="match status" value="1"/>
</dbReference>
<dbReference type="PANTHER" id="PTHR12984:SF3">
    <property type="entry name" value="N-TERMINAL KINASE-LIKE PROTEIN"/>
    <property type="match status" value="1"/>
</dbReference>
<dbReference type="GO" id="GO:0005737">
    <property type="term" value="C:cytoplasm"/>
    <property type="evidence" value="ECO:0007669"/>
    <property type="project" value="TreeGrafter"/>
</dbReference>
<evidence type="ECO:0000313" key="4">
    <source>
        <dbReference type="EMBL" id="KAJ3184135.1"/>
    </source>
</evidence>
<dbReference type="InterPro" id="IPR021133">
    <property type="entry name" value="HEAT_type_2"/>
</dbReference>
<dbReference type="Gene3D" id="1.25.10.10">
    <property type="entry name" value="Leucine-rich Repeat Variant"/>
    <property type="match status" value="1"/>
</dbReference>
<dbReference type="Proteomes" id="UP001212152">
    <property type="component" value="Unassembled WGS sequence"/>
</dbReference>
<feature type="region of interest" description="Disordered" evidence="2">
    <location>
        <begin position="551"/>
        <end position="571"/>
    </location>
</feature>
<dbReference type="Gene3D" id="3.30.200.20">
    <property type="entry name" value="Phosphorylase Kinase, domain 1"/>
    <property type="match status" value="1"/>
</dbReference>
<feature type="domain" description="Protein kinase" evidence="3">
    <location>
        <begin position="22"/>
        <end position="271"/>
    </location>
</feature>
<evidence type="ECO:0000313" key="5">
    <source>
        <dbReference type="Proteomes" id="UP001212152"/>
    </source>
</evidence>
<evidence type="ECO:0000256" key="1">
    <source>
        <dbReference type="PROSITE-ProRule" id="PRU00103"/>
    </source>
</evidence>
<proteinExistence type="predicted"/>
<feature type="compositionally biased region" description="Polar residues" evidence="2">
    <location>
        <begin position="718"/>
        <end position="744"/>
    </location>
</feature>
<evidence type="ECO:0000259" key="3">
    <source>
        <dbReference type="PROSITE" id="PS50011"/>
    </source>
</evidence>
<dbReference type="AlphaFoldDB" id="A0AAD5TQC7"/>
<dbReference type="InterPro" id="IPR011009">
    <property type="entry name" value="Kinase-like_dom_sf"/>
</dbReference>
<sequence>MFEYAKSALSGALAAKGPALPFSIGEAVHFGPLWTLHDGTKKDDRTPVSVFVFDVMRNRDKLPLARNALKKCRTIRHPDMLRVLEGVETDTKIIIGTEPVTPLSVHTPLNDLNPNLLAWGLYKLAMALKFLNEDCGMIHGNVRIDSIYTTKAGELGGLDLLGNVEKEDNPVLLAYGGSLPDSNRYQPPEVRRSGWSSCRSNPTHAIDSWGIGCLIHEIFNGTFSRPEDLGAREKIPQELFPAFKSFLSPDPKARMKMADFLDKGLWKQGYFDKDFISVTLSLEQIAIKDTFEKEQFMNKINASLESFPTEFCKYKILPELIKALEFGGAGAKALAPILKLGGKLNQQEFDALVVPIVVKMFASTDRVIRVSLCEGLPGLIDHLNAKVVTEKIFPNLAAGFLDSSAVIREHTLKSILVIISKLSEKIVNNDLLRYLAKLQQDEEPGIRTNTTICLGKISKHLNEATKKRVLVPAFLRSFNDPFPPSRTAGLAALGATADIYEGTDCTHKIIPALAQLLLDPEKSVRKQAFNNMEVFVRKVEKLADSMPDTGIKQAVMEPDRTSQQTGSNPEGWASWAVSAVSTKITGSLVSDSSAGVPASQTAAGTKPNASGLGGSAATLNPAYNPTPVQAKFAMVSAAMAPMVPVAAANGWDAPDDGWGWDAEPDLAAQGPKSGQPPSFSVQPSLFGSSSGGAPAAKPFGGSSSDFGTASNNNWATFPATTTPVNMPTASLSSATPPMQPTKASWGNDGWGADGWEMDSPPKPTSPALGSADDKERRRLRLAEQREARQRGKLGARKI</sequence>
<feature type="region of interest" description="Disordered" evidence="2">
    <location>
        <begin position="654"/>
        <end position="704"/>
    </location>
</feature>
<dbReference type="InterPro" id="IPR016024">
    <property type="entry name" value="ARM-type_fold"/>
</dbReference>
<feature type="compositionally biased region" description="Basic and acidic residues" evidence="2">
    <location>
        <begin position="771"/>
        <end position="789"/>
    </location>
</feature>
<protein>
    <recommendedName>
        <fullName evidence="3">Protein kinase domain-containing protein</fullName>
    </recommendedName>
</protein>
<name>A0AAD5TQC7_9FUNG</name>
<feature type="region of interest" description="Disordered" evidence="2">
    <location>
        <begin position="589"/>
        <end position="611"/>
    </location>
</feature>
<organism evidence="4 5">
    <name type="scientific">Geranomyces variabilis</name>
    <dbReference type="NCBI Taxonomy" id="109894"/>
    <lineage>
        <taxon>Eukaryota</taxon>
        <taxon>Fungi</taxon>
        <taxon>Fungi incertae sedis</taxon>
        <taxon>Chytridiomycota</taxon>
        <taxon>Chytridiomycota incertae sedis</taxon>
        <taxon>Chytridiomycetes</taxon>
        <taxon>Spizellomycetales</taxon>
        <taxon>Powellomycetaceae</taxon>
        <taxon>Geranomyces</taxon>
    </lineage>
</organism>
<dbReference type="GO" id="GO:0006409">
    <property type="term" value="P:tRNA export from nucleus"/>
    <property type="evidence" value="ECO:0007669"/>
    <property type="project" value="TreeGrafter"/>
</dbReference>
<feature type="compositionally biased region" description="Polar residues" evidence="2">
    <location>
        <begin position="675"/>
        <end position="688"/>
    </location>
</feature>
<dbReference type="EMBL" id="JADGJQ010000004">
    <property type="protein sequence ID" value="KAJ3184135.1"/>
    <property type="molecule type" value="Genomic_DNA"/>
</dbReference>
<feature type="compositionally biased region" description="Polar residues" evidence="2">
    <location>
        <begin position="589"/>
        <end position="603"/>
    </location>
</feature>
<dbReference type="GO" id="GO:0005524">
    <property type="term" value="F:ATP binding"/>
    <property type="evidence" value="ECO:0007669"/>
    <property type="project" value="InterPro"/>
</dbReference>
<dbReference type="InterPro" id="IPR051177">
    <property type="entry name" value="CIK-Related_Protein"/>
</dbReference>